<dbReference type="InterPro" id="IPR029058">
    <property type="entry name" value="AB_hydrolase_fold"/>
</dbReference>
<sequence>MNPQAFINPLLTHFLVTLPVCILNLPFQLWNKYQHWNDGQMILHQEIEGADMIVFVHGRNGHSSSFTPLIKNLQKLGVQKSMISVNLGPTATTSVKDDSATLHRLLEGIEPNIILVGLSKGGLVVSDYVASYPSRNVSKVITISSPLNGTLPADYFMTKNHIARIELGYKSKFTQELQARLPPDVKFFHIVPTWDHFIIPTSSASIEGPNHESKIYTGYYGHIDIPWAPEVAQYIAEWINKN</sequence>
<dbReference type="SUPFAM" id="SSF53474">
    <property type="entry name" value="alpha/beta-Hydrolases"/>
    <property type="match status" value="1"/>
</dbReference>
<evidence type="ECO:0008006" key="2">
    <source>
        <dbReference type="Google" id="ProtNLM"/>
    </source>
</evidence>
<accession>A0A6C0C9H0</accession>
<reference evidence="1" key="1">
    <citation type="journal article" date="2020" name="Nature">
        <title>Giant virus diversity and host interactions through global metagenomics.</title>
        <authorList>
            <person name="Schulz F."/>
            <person name="Roux S."/>
            <person name="Paez-Espino D."/>
            <person name="Jungbluth S."/>
            <person name="Walsh D.A."/>
            <person name="Denef V.J."/>
            <person name="McMahon K.D."/>
            <person name="Konstantinidis K.T."/>
            <person name="Eloe-Fadrosh E.A."/>
            <person name="Kyrpides N.C."/>
            <person name="Woyke T."/>
        </authorList>
    </citation>
    <scope>NUCLEOTIDE SEQUENCE</scope>
    <source>
        <strain evidence="1">GVMAG-M-3300020192-26</strain>
    </source>
</reference>
<protein>
    <recommendedName>
        <fullName evidence="2">AB hydrolase-1 domain-containing protein</fullName>
    </recommendedName>
</protein>
<dbReference type="EMBL" id="MN739352">
    <property type="protein sequence ID" value="QHT00134.1"/>
    <property type="molecule type" value="Genomic_DNA"/>
</dbReference>
<evidence type="ECO:0000313" key="1">
    <source>
        <dbReference type="EMBL" id="QHT00134.1"/>
    </source>
</evidence>
<proteinExistence type="predicted"/>
<name>A0A6C0C9H0_9ZZZZ</name>
<dbReference type="Pfam" id="PF02089">
    <property type="entry name" value="Palm_thioest"/>
    <property type="match status" value="1"/>
</dbReference>
<organism evidence="1">
    <name type="scientific">viral metagenome</name>
    <dbReference type="NCBI Taxonomy" id="1070528"/>
    <lineage>
        <taxon>unclassified sequences</taxon>
        <taxon>metagenomes</taxon>
        <taxon>organismal metagenomes</taxon>
    </lineage>
</organism>
<dbReference type="Gene3D" id="3.40.50.1820">
    <property type="entry name" value="alpha/beta hydrolase"/>
    <property type="match status" value="1"/>
</dbReference>
<dbReference type="AlphaFoldDB" id="A0A6C0C9H0"/>